<comment type="caution">
    <text evidence="2">The sequence shown here is derived from an EMBL/GenBank/DDBJ whole genome shotgun (WGS) entry which is preliminary data.</text>
</comment>
<gene>
    <name evidence="2" type="ORF">LCGC14_2805110</name>
</gene>
<feature type="compositionally biased region" description="Basic and acidic residues" evidence="1">
    <location>
        <begin position="327"/>
        <end position="342"/>
    </location>
</feature>
<name>A0A0F8Z8D2_9ZZZZ</name>
<feature type="non-terminal residue" evidence="2">
    <location>
        <position position="1"/>
    </location>
</feature>
<dbReference type="EMBL" id="LAZR01052751">
    <property type="protein sequence ID" value="KKK82265.1"/>
    <property type="molecule type" value="Genomic_DNA"/>
</dbReference>
<reference evidence="2" key="1">
    <citation type="journal article" date="2015" name="Nature">
        <title>Complex archaea that bridge the gap between prokaryotes and eukaryotes.</title>
        <authorList>
            <person name="Spang A."/>
            <person name="Saw J.H."/>
            <person name="Jorgensen S.L."/>
            <person name="Zaremba-Niedzwiedzka K."/>
            <person name="Martijn J."/>
            <person name="Lind A.E."/>
            <person name="van Eijk R."/>
            <person name="Schleper C."/>
            <person name="Guy L."/>
            <person name="Ettema T.J."/>
        </authorList>
    </citation>
    <scope>NUCLEOTIDE SEQUENCE</scope>
</reference>
<dbReference type="InterPro" id="IPR044947">
    <property type="entry name" value="Phage_T4_Gp32_ssDNA-bd_sf"/>
</dbReference>
<feature type="compositionally biased region" description="Acidic residues" evidence="1">
    <location>
        <begin position="203"/>
        <end position="214"/>
    </location>
</feature>
<organism evidence="2">
    <name type="scientific">marine sediment metagenome</name>
    <dbReference type="NCBI Taxonomy" id="412755"/>
    <lineage>
        <taxon>unclassified sequences</taxon>
        <taxon>metagenomes</taxon>
        <taxon>ecological metagenomes</taxon>
    </lineage>
</organism>
<dbReference type="AlphaFoldDB" id="A0A0F8Z8D2"/>
<sequence length="349" mass="39045">YMGRDGENCIRIIEPYEYANTGYWGYDTYYHYPVGPNNDYYLCMVKMVGTPCHPCIKRNTLWEGPDEDRDLAKTLYPSFKQLMWVLDLLADPEKGEDPDQPLYFACPKTLAQEIMAQSYRKGSNTFIVPCHPTEGRPVFYDREGKGKQTKYSNVQFADEATELHPDLWEQIDWFENILDYPEFGEVRDKYEGVTTTASRGDDSPTEEQPADTGEDVVLPECHGVEFGKYQDCEDCEVVESCAEETEASKQPKSPPEEPGPTTGETPPPKTAKAPRRLPPKTPVRRPAGTAATGDSAPASKKVVKRVQAKPTRGGAATSAGGEDEAGEVDRKKIKDRLKDSIAKRKQARG</sequence>
<dbReference type="Gene3D" id="3.90.198.10">
    <property type="entry name" value="Replication Fork Single-Stranded Dna Binding Protein"/>
    <property type="match status" value="1"/>
</dbReference>
<feature type="region of interest" description="Disordered" evidence="1">
    <location>
        <begin position="193"/>
        <end position="217"/>
    </location>
</feature>
<accession>A0A0F8Z8D2</accession>
<evidence type="ECO:0000313" key="2">
    <source>
        <dbReference type="EMBL" id="KKK82265.1"/>
    </source>
</evidence>
<evidence type="ECO:0000256" key="1">
    <source>
        <dbReference type="SAM" id="MobiDB-lite"/>
    </source>
</evidence>
<protein>
    <submittedName>
        <fullName evidence="2">Uncharacterized protein</fullName>
    </submittedName>
</protein>
<proteinExistence type="predicted"/>
<feature type="region of interest" description="Disordered" evidence="1">
    <location>
        <begin position="244"/>
        <end position="349"/>
    </location>
</feature>